<feature type="transmembrane region" description="Helical" evidence="1">
    <location>
        <begin position="7"/>
        <end position="28"/>
    </location>
</feature>
<sequence length="54" mass="6011">MRYKGDLIINLTFVVLIILGGIGFLVLLELFQYGKNGALSLHAKLALKSVLYLF</sequence>
<protein>
    <submittedName>
        <fullName evidence="2">Uncharacterized protein</fullName>
    </submittedName>
</protein>
<organism evidence="2">
    <name type="scientific">marine sediment metagenome</name>
    <dbReference type="NCBI Taxonomy" id="412755"/>
    <lineage>
        <taxon>unclassified sequences</taxon>
        <taxon>metagenomes</taxon>
        <taxon>ecological metagenomes</taxon>
    </lineage>
</organism>
<dbReference type="AlphaFoldDB" id="X1B184"/>
<evidence type="ECO:0000256" key="1">
    <source>
        <dbReference type="SAM" id="Phobius"/>
    </source>
</evidence>
<accession>X1B184</accession>
<name>X1B184_9ZZZZ</name>
<keyword evidence="1" id="KW-0472">Membrane</keyword>
<keyword evidence="1" id="KW-1133">Transmembrane helix</keyword>
<keyword evidence="1" id="KW-0812">Transmembrane</keyword>
<dbReference type="EMBL" id="BART01004064">
    <property type="protein sequence ID" value="GAG65786.1"/>
    <property type="molecule type" value="Genomic_DNA"/>
</dbReference>
<evidence type="ECO:0000313" key="2">
    <source>
        <dbReference type="EMBL" id="GAG65786.1"/>
    </source>
</evidence>
<proteinExistence type="predicted"/>
<gene>
    <name evidence="2" type="ORF">S01H4_10553</name>
</gene>
<reference evidence="2" key="1">
    <citation type="journal article" date="2014" name="Front. Microbiol.">
        <title>High frequency of phylogenetically diverse reductive dehalogenase-homologous genes in deep subseafloor sedimentary metagenomes.</title>
        <authorList>
            <person name="Kawai M."/>
            <person name="Futagami T."/>
            <person name="Toyoda A."/>
            <person name="Takaki Y."/>
            <person name="Nishi S."/>
            <person name="Hori S."/>
            <person name="Arai W."/>
            <person name="Tsubouchi T."/>
            <person name="Morono Y."/>
            <person name="Uchiyama I."/>
            <person name="Ito T."/>
            <person name="Fujiyama A."/>
            <person name="Inagaki F."/>
            <person name="Takami H."/>
        </authorList>
    </citation>
    <scope>NUCLEOTIDE SEQUENCE</scope>
    <source>
        <strain evidence="2">Expedition CK06-06</strain>
    </source>
</reference>
<comment type="caution">
    <text evidence="2">The sequence shown here is derived from an EMBL/GenBank/DDBJ whole genome shotgun (WGS) entry which is preliminary data.</text>
</comment>